<evidence type="ECO:0000313" key="2">
    <source>
        <dbReference type="EMBL" id="SLM34693.1"/>
    </source>
</evidence>
<dbReference type="AlphaFoldDB" id="A0A1W5CV23"/>
<dbReference type="Proteomes" id="UP000192927">
    <property type="component" value="Unassembled WGS sequence"/>
</dbReference>
<organism evidence="2 3">
    <name type="scientific">Lasallia pustulata</name>
    <dbReference type="NCBI Taxonomy" id="136370"/>
    <lineage>
        <taxon>Eukaryota</taxon>
        <taxon>Fungi</taxon>
        <taxon>Dikarya</taxon>
        <taxon>Ascomycota</taxon>
        <taxon>Pezizomycotina</taxon>
        <taxon>Lecanoromycetes</taxon>
        <taxon>OSLEUM clade</taxon>
        <taxon>Umbilicariomycetidae</taxon>
        <taxon>Umbilicariales</taxon>
        <taxon>Umbilicariaceae</taxon>
        <taxon>Lasallia</taxon>
    </lineage>
</organism>
<evidence type="ECO:0000256" key="1">
    <source>
        <dbReference type="SAM" id="MobiDB-lite"/>
    </source>
</evidence>
<accession>A0A1W5CV23</accession>
<sequence length="302" mass="34918">MEEKPTPTAPGNMTETDLNNMLQDDVKPKNETKERLNKFLLWRLQKYQRHGWKGSSLSEAFAEDFQYFRGEDFKDLAKDIVRDIRDHLRMNGVYVRKGRGVRISQSLADVVKNNLPWPEDDDDRPPRKQKKDPQLQEPIQPPQPRDYKFQPVRTQGQADEQIPPHAVNPIPNYQIPHLLPSPYQILQNFEKDKNHGHGRELAALAKMYTSDDNKYGGSPTESLNYKFTIFIDQCKKAEIPSALLPMAFPTMLRSMALEYYYSSCQSVNLTASQLLERFQAHFEGEEHVITCFVNGTVSTFDL</sequence>
<protein>
    <submittedName>
        <fullName evidence="2">Uncharacterized protein</fullName>
    </submittedName>
</protein>
<keyword evidence="3" id="KW-1185">Reference proteome</keyword>
<dbReference type="EMBL" id="FWEW01000392">
    <property type="protein sequence ID" value="SLM34693.1"/>
    <property type="molecule type" value="Genomic_DNA"/>
</dbReference>
<evidence type="ECO:0000313" key="3">
    <source>
        <dbReference type="Proteomes" id="UP000192927"/>
    </source>
</evidence>
<feature type="compositionally biased region" description="Polar residues" evidence="1">
    <location>
        <begin position="9"/>
        <end position="22"/>
    </location>
</feature>
<name>A0A1W5CV23_9LECA</name>
<reference evidence="3" key="1">
    <citation type="submission" date="2017-03" db="EMBL/GenBank/DDBJ databases">
        <authorList>
            <person name="Sharma R."/>
            <person name="Thines M."/>
        </authorList>
    </citation>
    <scope>NUCLEOTIDE SEQUENCE [LARGE SCALE GENOMIC DNA]</scope>
</reference>
<feature type="region of interest" description="Disordered" evidence="1">
    <location>
        <begin position="112"/>
        <end position="159"/>
    </location>
</feature>
<feature type="region of interest" description="Disordered" evidence="1">
    <location>
        <begin position="1"/>
        <end position="29"/>
    </location>
</feature>
<proteinExistence type="predicted"/>